<reference evidence="1 3" key="1">
    <citation type="submission" date="2021-06" db="EMBL/GenBank/DDBJ databases">
        <title>Genome sequence of Babesia caballi.</title>
        <authorList>
            <person name="Yamagishi J."/>
            <person name="Kidaka T."/>
            <person name="Ochi A."/>
        </authorList>
    </citation>
    <scope>NUCLEOTIDE SEQUENCE [LARGE SCALE GENOMIC DNA]</scope>
    <source>
        <strain evidence="1">USDA-D6B2</strain>
    </source>
</reference>
<dbReference type="Proteomes" id="UP001497744">
    <property type="component" value="Unassembled WGS sequence"/>
</dbReference>
<evidence type="ECO:0000313" key="1">
    <source>
        <dbReference type="EMBL" id="GIX65417.1"/>
    </source>
</evidence>
<proteinExistence type="predicted"/>
<name>A0AAV4M036_BABCB</name>
<dbReference type="EMBL" id="BPLF01000004">
    <property type="protein sequence ID" value="GIX65425.1"/>
    <property type="molecule type" value="Genomic_DNA"/>
</dbReference>
<dbReference type="GeneID" id="94196898"/>
<dbReference type="RefSeq" id="XP_067717486.1">
    <property type="nucleotide sequence ID" value="XM_067861385.1"/>
</dbReference>
<evidence type="ECO:0000313" key="3">
    <source>
        <dbReference type="Proteomes" id="UP001497744"/>
    </source>
</evidence>
<evidence type="ECO:0000313" key="2">
    <source>
        <dbReference type="EMBL" id="GIX65425.1"/>
    </source>
</evidence>
<sequence length="213" mass="23336">MSDPHWIHTGDVVQSAHRHEVPIDHVVINNLSANEVCRRQHRFFVVGTVETLGKRSHKFHSLDVDVIDERHDLGEGGFLVCLLNDVLGRRLDAVNGVSHRKRKIHRFHSLHVVGPVTDVAAVLRGCPGVLHEGAQADDLGDARRAQVTEATGALLGDEVDALLTGKVDLQAGVVCDEHLQDVGVHNLVNRRDLQRPVHVPQLDQVPPAGGFFG</sequence>
<keyword evidence="3" id="KW-1185">Reference proteome</keyword>
<comment type="caution">
    <text evidence="1">The sequence shown here is derived from an EMBL/GenBank/DDBJ whole genome shotgun (WGS) entry which is preliminary data.</text>
</comment>
<organism evidence="1 3">
    <name type="scientific">Babesia caballi</name>
    <dbReference type="NCBI Taxonomy" id="5871"/>
    <lineage>
        <taxon>Eukaryota</taxon>
        <taxon>Sar</taxon>
        <taxon>Alveolata</taxon>
        <taxon>Apicomplexa</taxon>
        <taxon>Aconoidasida</taxon>
        <taxon>Piroplasmida</taxon>
        <taxon>Babesiidae</taxon>
        <taxon>Babesia</taxon>
    </lineage>
</organism>
<dbReference type="EMBL" id="BPLF01000004">
    <property type="protein sequence ID" value="GIX65417.1"/>
    <property type="molecule type" value="Genomic_DNA"/>
</dbReference>
<accession>A0AAV4M036</accession>
<gene>
    <name evidence="1" type="ORF">BcabD6B2_48520</name>
    <name evidence="2" type="ORF">BcabD6B2_48600</name>
</gene>
<protein>
    <submittedName>
        <fullName evidence="1">NAD-dependent epimerase/dehydratase family protein</fullName>
    </submittedName>
</protein>
<dbReference type="AlphaFoldDB" id="A0AAV4M036"/>